<accession>A0A815HWU4</accession>
<evidence type="ECO:0000256" key="1">
    <source>
        <dbReference type="ARBA" id="ARBA00004567"/>
    </source>
</evidence>
<dbReference type="GO" id="GO:0006406">
    <property type="term" value="P:mRNA export from nucleus"/>
    <property type="evidence" value="ECO:0007669"/>
    <property type="project" value="TreeGrafter"/>
</dbReference>
<proteinExistence type="predicted"/>
<evidence type="ECO:0000256" key="8">
    <source>
        <dbReference type="SAM" id="Coils"/>
    </source>
</evidence>
<dbReference type="PANTHER" id="PTHR13257">
    <property type="entry name" value="NUCLEOPORIN NUP84-RELATED"/>
    <property type="match status" value="1"/>
</dbReference>
<dbReference type="InterPro" id="IPR037700">
    <property type="entry name" value="NUP88/NUP82"/>
</dbReference>
<keyword evidence="3" id="KW-0509">mRNA transport</keyword>
<evidence type="ECO:0000256" key="7">
    <source>
        <dbReference type="ARBA" id="ARBA00023242"/>
    </source>
</evidence>
<evidence type="ECO:0000313" key="9">
    <source>
        <dbReference type="EMBL" id="CAF1357720.1"/>
    </source>
</evidence>
<dbReference type="GO" id="GO:0006606">
    <property type="term" value="P:protein import into nucleus"/>
    <property type="evidence" value="ECO:0007669"/>
    <property type="project" value="TreeGrafter"/>
</dbReference>
<keyword evidence="4" id="KW-0653">Protein transport</keyword>
<organism evidence="9 10">
    <name type="scientific">Rotaria sordida</name>
    <dbReference type="NCBI Taxonomy" id="392033"/>
    <lineage>
        <taxon>Eukaryota</taxon>
        <taxon>Metazoa</taxon>
        <taxon>Spiralia</taxon>
        <taxon>Gnathifera</taxon>
        <taxon>Rotifera</taxon>
        <taxon>Eurotatoria</taxon>
        <taxon>Bdelloidea</taxon>
        <taxon>Philodinida</taxon>
        <taxon>Philodinidae</taxon>
        <taxon>Rotaria</taxon>
    </lineage>
</organism>
<feature type="coiled-coil region" evidence="8">
    <location>
        <begin position="629"/>
        <end position="656"/>
    </location>
</feature>
<sequence>MSLSSSIRIPLSWPNIDVFTFGKSSLYGYDSINHCLVFHSPIQINNLNDISNDRLHLSSSPTWPIRRLILNEDETILALLADKIVYLVYLPKSNIQINKTSPSKGSYLCSIIRVPPLTSSSPTITCSLIDFVWLNSNHFVIVYTIPSPSECHLYKVRSSKQVGIEYLQTFSVGSSSINKFGTPNKKISLHQPSDIIKLDVTKRKQKDLELILLFAMKSDGDIFILEIDQNQLLSNENKISEEFQGPILILPSTFNNYGGDHGQSTFICLSNSNYPLVIFTHDKCQLNQSIILSPSLNQYCLFTIDLICLPTNENGQIITSIIRDPFSLNRYFISDSSGNVYSIEISWINQIQQGLKQLQPTHIQHLINGTNSNYKIINKIQQIGLIKTNNNQQYLAIIVKSQINQQKHFMGNRYFSPELMICILKNKRELIFIHSQSLEPIENSLILSESDESKSSLEFIDRIRSLLSRDQSIPYITLSTLSTNISDSDFEKNLSQFIKILTEQYIEKQENVRKELENKQYYLHDYQQTQFNENKQLNEKCEQIQKRFQILREQYQQECSRRKRLSSHVDDLLSIIEQSTPVISDSEIRMQQQLETYQIQINYLKENIQHIQQFILSNQDQEQLDHLYIENIQNFVRNHRNQIDQMKKQLQTIQINK</sequence>
<evidence type="ECO:0000256" key="4">
    <source>
        <dbReference type="ARBA" id="ARBA00022927"/>
    </source>
</evidence>
<dbReference type="Pfam" id="PF10168">
    <property type="entry name" value="Nup88"/>
    <property type="match status" value="2"/>
</dbReference>
<keyword evidence="5" id="KW-0811">Translocation</keyword>
<gene>
    <name evidence="9" type="ORF">ZHD862_LOCUS30906</name>
</gene>
<protein>
    <submittedName>
        <fullName evidence="9">Uncharacterized protein</fullName>
    </submittedName>
</protein>
<dbReference type="GO" id="GO:0017056">
    <property type="term" value="F:structural constituent of nuclear pore"/>
    <property type="evidence" value="ECO:0007669"/>
    <property type="project" value="InterPro"/>
</dbReference>
<dbReference type="EMBL" id="CAJNOT010002998">
    <property type="protein sequence ID" value="CAF1357720.1"/>
    <property type="molecule type" value="Genomic_DNA"/>
</dbReference>
<evidence type="ECO:0000256" key="2">
    <source>
        <dbReference type="ARBA" id="ARBA00022448"/>
    </source>
</evidence>
<keyword evidence="6" id="KW-0906">Nuclear pore complex</keyword>
<reference evidence="9" key="1">
    <citation type="submission" date="2021-02" db="EMBL/GenBank/DDBJ databases">
        <authorList>
            <person name="Nowell W R."/>
        </authorList>
    </citation>
    <scope>NUCLEOTIDE SEQUENCE</scope>
</reference>
<evidence type="ECO:0000256" key="3">
    <source>
        <dbReference type="ARBA" id="ARBA00022816"/>
    </source>
</evidence>
<keyword evidence="8" id="KW-0175">Coiled coil</keyword>
<dbReference type="Proteomes" id="UP000663864">
    <property type="component" value="Unassembled WGS sequence"/>
</dbReference>
<keyword evidence="7" id="KW-0539">Nucleus</keyword>
<evidence type="ECO:0000256" key="6">
    <source>
        <dbReference type="ARBA" id="ARBA00023132"/>
    </source>
</evidence>
<comment type="caution">
    <text evidence="9">The sequence shown here is derived from an EMBL/GenBank/DDBJ whole genome shotgun (WGS) entry which is preliminary data.</text>
</comment>
<name>A0A815HWU4_9BILA</name>
<evidence type="ECO:0000313" key="10">
    <source>
        <dbReference type="Proteomes" id="UP000663864"/>
    </source>
</evidence>
<dbReference type="GO" id="GO:0000056">
    <property type="term" value="P:ribosomal small subunit export from nucleus"/>
    <property type="evidence" value="ECO:0007669"/>
    <property type="project" value="InterPro"/>
</dbReference>
<dbReference type="AlphaFoldDB" id="A0A815HWU4"/>
<dbReference type="InterPro" id="IPR019321">
    <property type="entry name" value="Nucleoporin_Nup88"/>
</dbReference>
<evidence type="ECO:0000256" key="5">
    <source>
        <dbReference type="ARBA" id="ARBA00023010"/>
    </source>
</evidence>
<keyword evidence="2" id="KW-0813">Transport</keyword>
<feature type="coiled-coil region" evidence="8">
    <location>
        <begin position="498"/>
        <end position="554"/>
    </location>
</feature>
<dbReference type="GO" id="GO:0000055">
    <property type="term" value="P:ribosomal large subunit export from nucleus"/>
    <property type="evidence" value="ECO:0007669"/>
    <property type="project" value="InterPro"/>
</dbReference>
<dbReference type="GO" id="GO:0005643">
    <property type="term" value="C:nuclear pore"/>
    <property type="evidence" value="ECO:0007669"/>
    <property type="project" value="UniProtKB-SubCell"/>
</dbReference>
<comment type="subcellular location">
    <subcellularLocation>
        <location evidence="1">Nucleus</location>
        <location evidence="1">Nuclear pore complex</location>
    </subcellularLocation>
</comment>
<dbReference type="PANTHER" id="PTHR13257:SF0">
    <property type="entry name" value="NUCLEAR PORE COMPLEX PROTEIN NUP88"/>
    <property type="match status" value="1"/>
</dbReference>